<gene>
    <name evidence="18" type="primary">LOC100368912</name>
</gene>
<keyword evidence="17" id="KW-1185">Reference proteome</keyword>
<evidence type="ECO:0000256" key="5">
    <source>
        <dbReference type="ARBA" id="ARBA00022723"/>
    </source>
</evidence>
<organism evidence="17 18">
    <name type="scientific">Saccoglossus kowalevskii</name>
    <name type="common">Acorn worm</name>
    <dbReference type="NCBI Taxonomy" id="10224"/>
    <lineage>
        <taxon>Eukaryota</taxon>
        <taxon>Metazoa</taxon>
        <taxon>Hemichordata</taxon>
        <taxon>Enteropneusta</taxon>
        <taxon>Harrimaniidae</taxon>
        <taxon>Saccoglossus</taxon>
    </lineage>
</organism>
<dbReference type="PANTHER" id="PTHR12268">
    <property type="entry name" value="E3 UBIQUITIN-PROTEIN LIGASE KCMF1"/>
    <property type="match status" value="1"/>
</dbReference>
<evidence type="ECO:0000256" key="4">
    <source>
        <dbReference type="ARBA" id="ARBA00022490"/>
    </source>
</evidence>
<keyword evidence="5" id="KW-0479">Metal-binding</keyword>
<feature type="domain" description="WW" evidence="15">
    <location>
        <begin position="11"/>
        <end position="39"/>
    </location>
</feature>
<accession>A0ABM0MWD7</accession>
<evidence type="ECO:0000259" key="15">
    <source>
        <dbReference type="PROSITE" id="PS50020"/>
    </source>
</evidence>
<reference evidence="18" key="1">
    <citation type="submission" date="2025-08" db="UniProtKB">
        <authorList>
            <consortium name="RefSeq"/>
        </authorList>
    </citation>
    <scope>IDENTIFICATION</scope>
    <source>
        <tissue evidence="18">Testes</tissue>
    </source>
</reference>
<evidence type="ECO:0000256" key="13">
    <source>
        <dbReference type="SAM" id="Coils"/>
    </source>
</evidence>
<dbReference type="Gene3D" id="3.30.60.90">
    <property type="match status" value="1"/>
</dbReference>
<dbReference type="PROSITE" id="PS50135">
    <property type="entry name" value="ZF_ZZ_2"/>
    <property type="match status" value="1"/>
</dbReference>
<dbReference type="Pfam" id="PF09069">
    <property type="entry name" value="EF-hand_3"/>
    <property type="match status" value="1"/>
</dbReference>
<evidence type="ECO:0000256" key="10">
    <source>
        <dbReference type="ARBA" id="ARBA00023203"/>
    </source>
</evidence>
<dbReference type="Gene3D" id="6.10.140.70">
    <property type="match status" value="1"/>
</dbReference>
<evidence type="ECO:0000256" key="11">
    <source>
        <dbReference type="ARBA" id="ARBA00023212"/>
    </source>
</evidence>
<feature type="region of interest" description="Disordered" evidence="14">
    <location>
        <begin position="505"/>
        <end position="531"/>
    </location>
</feature>
<keyword evidence="4" id="KW-0963">Cytoplasm</keyword>
<dbReference type="PROSITE" id="PS01159">
    <property type="entry name" value="WW_DOMAIN_1"/>
    <property type="match status" value="1"/>
</dbReference>
<keyword evidence="13" id="KW-0175">Coiled coil</keyword>
<dbReference type="SUPFAM" id="SSF47473">
    <property type="entry name" value="EF-hand"/>
    <property type="match status" value="2"/>
</dbReference>
<dbReference type="PROSITE" id="PS01357">
    <property type="entry name" value="ZF_ZZ_1"/>
    <property type="match status" value="1"/>
</dbReference>
<proteinExistence type="predicted"/>
<evidence type="ECO:0000256" key="12">
    <source>
        <dbReference type="PROSITE-ProRule" id="PRU00228"/>
    </source>
</evidence>
<evidence type="ECO:0000313" key="17">
    <source>
        <dbReference type="Proteomes" id="UP000694865"/>
    </source>
</evidence>
<evidence type="ECO:0000256" key="6">
    <source>
        <dbReference type="ARBA" id="ARBA00022771"/>
    </source>
</evidence>
<keyword evidence="7" id="KW-0862">Zinc</keyword>
<dbReference type="SMART" id="SM00456">
    <property type="entry name" value="WW"/>
    <property type="match status" value="1"/>
</dbReference>
<dbReference type="InterPro" id="IPR001202">
    <property type="entry name" value="WW_dom"/>
</dbReference>
<keyword evidence="9" id="KW-0472">Membrane</keyword>
<sequence>MNEERDYGLEGWDRSETNSGIPYYINHYTERTQWDHPNFVKFMQYLDTFNNIQYGAYRAAVKLRAMQKFLKFHVVAMSTIRSVFEQHGFRDRNDSVMDIMDLLGIITDIYYMTKQMMPKLIDVPLHSDLLLNWILNLYDIGRTGCIRVLSVKIGLVVMSAATITDKYLYLCEQLCDLNGTIGKKSMTAFMQDMMAVVDAIYEVSVFGGYNVNSSVTSAFESCMGSVLMQESFMKWLMAEPETLVWLPTMHRLSTAETMKHEVKCNICKAFPVVGFRYKCLKCFNFDLCQECFFTNRSSKNHKHSHPVQEFVVAASTKDDAKAFARTVRNRFSKKHRRRFKLNYLPIPPTSDYDSSYETDLNRSDSEMHSKIGKLSKRLAEVEETSAPVKVDKPQQTDASLMTDYVRHHSQYSSKTSIASVKEVRELKDLIEELERENRRLVIEVERLRNKDASESDVSRMTAEHWMEQHDELKAKQEILEEHNKQLDLQLRRLRLLLSREPRLLAQTSLSPPSPGIRPDSHRRLKPTSRRPLDISAPAFLHTYQSPAGQSRQSTQAYDTIDSRLYPPHLVNQSTVHYPEVNASKMFPSEEAELDDLLRRLDSAYPLNTTDSHYHGDGNDMMVAAQKVGEAMTSLVSRATRQYAE</sequence>
<dbReference type="PROSITE" id="PS50020">
    <property type="entry name" value="WW_DOMAIN_2"/>
    <property type="match status" value="1"/>
</dbReference>
<evidence type="ECO:0000259" key="16">
    <source>
        <dbReference type="PROSITE" id="PS50135"/>
    </source>
</evidence>
<dbReference type="CDD" id="cd15901">
    <property type="entry name" value="EFh_DMD_DYTN_DTN"/>
    <property type="match status" value="1"/>
</dbReference>
<dbReference type="Proteomes" id="UP000694865">
    <property type="component" value="Unplaced"/>
</dbReference>
<dbReference type="InterPro" id="IPR036020">
    <property type="entry name" value="WW_dom_sf"/>
</dbReference>
<evidence type="ECO:0000256" key="9">
    <source>
        <dbReference type="ARBA" id="ARBA00023136"/>
    </source>
</evidence>
<dbReference type="InterPro" id="IPR011992">
    <property type="entry name" value="EF-hand-dom_pair"/>
</dbReference>
<evidence type="ECO:0000256" key="3">
    <source>
        <dbReference type="ARBA" id="ARBA00022475"/>
    </source>
</evidence>
<protein>
    <submittedName>
        <fullName evidence="18">Dystrophin, isoforms A/C/F/G/H-like</fullName>
    </submittedName>
</protein>
<dbReference type="GeneID" id="100368912"/>
<dbReference type="SUPFAM" id="SSF57850">
    <property type="entry name" value="RING/U-box"/>
    <property type="match status" value="1"/>
</dbReference>
<keyword evidence="3" id="KW-1003">Cell membrane</keyword>
<dbReference type="InterPro" id="IPR050774">
    <property type="entry name" value="KCMF1/Dystrophin"/>
</dbReference>
<dbReference type="Pfam" id="PF00397">
    <property type="entry name" value="WW"/>
    <property type="match status" value="1"/>
</dbReference>
<dbReference type="Pfam" id="PF09068">
    <property type="entry name" value="EF-hand_2"/>
    <property type="match status" value="1"/>
</dbReference>
<evidence type="ECO:0000256" key="8">
    <source>
        <dbReference type="ARBA" id="ARBA00022837"/>
    </source>
</evidence>
<keyword evidence="10" id="KW-0009">Actin-binding</keyword>
<evidence type="ECO:0000256" key="7">
    <source>
        <dbReference type="ARBA" id="ARBA00022833"/>
    </source>
</evidence>
<keyword evidence="6 12" id="KW-0863">Zinc-finger</keyword>
<dbReference type="InterPro" id="IPR043145">
    <property type="entry name" value="Znf_ZZ_sf"/>
</dbReference>
<evidence type="ECO:0000256" key="2">
    <source>
        <dbReference type="ARBA" id="ARBA00004278"/>
    </source>
</evidence>
<comment type="subcellular location">
    <subcellularLocation>
        <location evidence="2">Cell membrane</location>
        <location evidence="2">Sarcolemma</location>
        <topology evidence="2">Peripheral membrane protein</topology>
        <orientation evidence="2">Cytoplasmic side</orientation>
    </subcellularLocation>
    <subcellularLocation>
        <location evidence="1">Cytoplasm</location>
        <location evidence="1">Cytoskeleton</location>
    </subcellularLocation>
</comment>
<evidence type="ECO:0000256" key="1">
    <source>
        <dbReference type="ARBA" id="ARBA00004245"/>
    </source>
</evidence>
<dbReference type="SMART" id="SM00291">
    <property type="entry name" value="ZnF_ZZ"/>
    <property type="match status" value="1"/>
</dbReference>
<dbReference type="CDD" id="cd02334">
    <property type="entry name" value="ZZ_dystrophin"/>
    <property type="match status" value="1"/>
</dbReference>
<keyword evidence="8" id="KW-0106">Calcium</keyword>
<dbReference type="CDD" id="cd00201">
    <property type="entry name" value="WW"/>
    <property type="match status" value="1"/>
</dbReference>
<dbReference type="Pfam" id="PF00569">
    <property type="entry name" value="ZZ"/>
    <property type="match status" value="1"/>
</dbReference>
<feature type="coiled-coil region" evidence="13">
    <location>
        <begin position="416"/>
        <end position="499"/>
    </location>
</feature>
<dbReference type="RefSeq" id="XP_006824328.1">
    <property type="nucleotide sequence ID" value="XM_006824265.1"/>
</dbReference>
<name>A0ABM0MWD7_SACKO</name>
<dbReference type="CDD" id="cd14686">
    <property type="entry name" value="bZIP"/>
    <property type="match status" value="1"/>
</dbReference>
<dbReference type="InterPro" id="IPR000433">
    <property type="entry name" value="Znf_ZZ"/>
</dbReference>
<dbReference type="InterPro" id="IPR015154">
    <property type="entry name" value="EF-hand_dom_typ2"/>
</dbReference>
<dbReference type="SUPFAM" id="SSF51045">
    <property type="entry name" value="WW domain"/>
    <property type="match status" value="1"/>
</dbReference>
<keyword evidence="11" id="KW-0206">Cytoskeleton</keyword>
<feature type="domain" description="ZZ-type" evidence="16">
    <location>
        <begin position="259"/>
        <end position="315"/>
    </location>
</feature>
<evidence type="ECO:0000313" key="18">
    <source>
        <dbReference type="RefSeq" id="XP_006824328.1"/>
    </source>
</evidence>
<dbReference type="InterPro" id="IPR015153">
    <property type="entry name" value="EF-hand_dom_typ1"/>
</dbReference>
<dbReference type="PANTHER" id="PTHR12268:SF14">
    <property type="entry name" value="DYSTROPHIN-1"/>
    <property type="match status" value="1"/>
</dbReference>
<dbReference type="Gene3D" id="1.10.238.10">
    <property type="entry name" value="EF-hand"/>
    <property type="match status" value="2"/>
</dbReference>
<evidence type="ECO:0000256" key="14">
    <source>
        <dbReference type="SAM" id="MobiDB-lite"/>
    </source>
</evidence>
<dbReference type="Gene3D" id="2.20.70.10">
    <property type="match status" value="1"/>
</dbReference>